<dbReference type="Pfam" id="PF03692">
    <property type="entry name" value="CxxCxxCC"/>
    <property type="match status" value="1"/>
</dbReference>
<sequence length="126" mass="13982">MTTAQRLDALYAKIPTFECIPGCHACCGPVPFSEEEWARVPGKKAMASSCPYVLPSGRCEIYEIRPFMCRVFGTFGGLKCPLGQGPAKLLIYREMHDLLGEYRGMVGPGLGVRPCRGQRRLTRRAK</sequence>
<evidence type="ECO:0000313" key="1">
    <source>
        <dbReference type="EMBL" id="KKM68975.1"/>
    </source>
</evidence>
<evidence type="ECO:0008006" key="2">
    <source>
        <dbReference type="Google" id="ProtNLM"/>
    </source>
</evidence>
<dbReference type="EMBL" id="LAZR01010071">
    <property type="protein sequence ID" value="KKM68975.1"/>
    <property type="molecule type" value="Genomic_DNA"/>
</dbReference>
<dbReference type="InterPro" id="IPR005358">
    <property type="entry name" value="Puta_zinc/iron-chelating_dom"/>
</dbReference>
<dbReference type="AlphaFoldDB" id="A0A0F9LX88"/>
<gene>
    <name evidence="1" type="ORF">LCGC14_1455490</name>
</gene>
<reference evidence="1" key="1">
    <citation type="journal article" date="2015" name="Nature">
        <title>Complex archaea that bridge the gap between prokaryotes and eukaryotes.</title>
        <authorList>
            <person name="Spang A."/>
            <person name="Saw J.H."/>
            <person name="Jorgensen S.L."/>
            <person name="Zaremba-Niedzwiedzka K."/>
            <person name="Martijn J."/>
            <person name="Lind A.E."/>
            <person name="van Eijk R."/>
            <person name="Schleper C."/>
            <person name="Guy L."/>
            <person name="Ettema T.J."/>
        </authorList>
    </citation>
    <scope>NUCLEOTIDE SEQUENCE</scope>
</reference>
<accession>A0A0F9LX88</accession>
<proteinExistence type="predicted"/>
<organism evidence="1">
    <name type="scientific">marine sediment metagenome</name>
    <dbReference type="NCBI Taxonomy" id="412755"/>
    <lineage>
        <taxon>unclassified sequences</taxon>
        <taxon>metagenomes</taxon>
        <taxon>ecological metagenomes</taxon>
    </lineage>
</organism>
<name>A0A0F9LX88_9ZZZZ</name>
<protein>
    <recommendedName>
        <fullName evidence="2">YkgJ family cysteine cluster protein</fullName>
    </recommendedName>
</protein>
<comment type="caution">
    <text evidence="1">The sequence shown here is derived from an EMBL/GenBank/DDBJ whole genome shotgun (WGS) entry which is preliminary data.</text>
</comment>